<keyword evidence="2" id="KW-1185">Reference proteome</keyword>
<proteinExistence type="predicted"/>
<evidence type="ECO:0000313" key="2">
    <source>
        <dbReference type="Proteomes" id="UP001448207"/>
    </source>
</evidence>
<protein>
    <submittedName>
        <fullName evidence="1">Uncharacterized protein</fullName>
    </submittedName>
</protein>
<name>A0ABR3AU05_PHYBL</name>
<sequence>MHEAVVVVVLLLLLVMIETAVLLRFLLLSVSVLSVAMFETFGNQKDNVVYRMMRVEEKEDRGVLCIEYMVLFQVLDCLVRIHYRQYMG</sequence>
<dbReference type="EMBL" id="JBCLYO010000016">
    <property type="protein sequence ID" value="KAL0081808.1"/>
    <property type="molecule type" value="Genomic_DNA"/>
</dbReference>
<organism evidence="1 2">
    <name type="scientific">Phycomyces blakesleeanus</name>
    <dbReference type="NCBI Taxonomy" id="4837"/>
    <lineage>
        <taxon>Eukaryota</taxon>
        <taxon>Fungi</taxon>
        <taxon>Fungi incertae sedis</taxon>
        <taxon>Mucoromycota</taxon>
        <taxon>Mucoromycotina</taxon>
        <taxon>Mucoromycetes</taxon>
        <taxon>Mucorales</taxon>
        <taxon>Phycomycetaceae</taxon>
        <taxon>Phycomyces</taxon>
    </lineage>
</organism>
<dbReference type="Proteomes" id="UP001448207">
    <property type="component" value="Unassembled WGS sequence"/>
</dbReference>
<gene>
    <name evidence="1" type="ORF">J3Q64DRAFT_1753686</name>
</gene>
<evidence type="ECO:0000313" key="1">
    <source>
        <dbReference type="EMBL" id="KAL0081808.1"/>
    </source>
</evidence>
<comment type="caution">
    <text evidence="1">The sequence shown here is derived from an EMBL/GenBank/DDBJ whole genome shotgun (WGS) entry which is preliminary data.</text>
</comment>
<accession>A0ABR3AU05</accession>
<reference evidence="1 2" key="1">
    <citation type="submission" date="2024-04" db="EMBL/GenBank/DDBJ databases">
        <title>Symmetric and asymmetric DNA N6-adenine methylation regulates different biological responses in Mucorales.</title>
        <authorList>
            <consortium name="Lawrence Berkeley National Laboratory"/>
            <person name="Lax C."/>
            <person name="Mondo S.J."/>
            <person name="Osorio-Concepcion M."/>
            <person name="Muszewska A."/>
            <person name="Corrochano-Luque M."/>
            <person name="Gutierrez G."/>
            <person name="Riley R."/>
            <person name="Lipzen A."/>
            <person name="Guo J."/>
            <person name="Hundley H."/>
            <person name="Amirebrahimi M."/>
            <person name="Ng V."/>
            <person name="Lorenzo-Gutierrez D."/>
            <person name="Binder U."/>
            <person name="Yang J."/>
            <person name="Song Y."/>
            <person name="Canovas D."/>
            <person name="Navarro E."/>
            <person name="Freitag M."/>
            <person name="Gabaldon T."/>
            <person name="Grigoriev I.V."/>
            <person name="Corrochano L.M."/>
            <person name="Nicolas F.E."/>
            <person name="Garre V."/>
        </authorList>
    </citation>
    <scope>NUCLEOTIDE SEQUENCE [LARGE SCALE GENOMIC DNA]</scope>
    <source>
        <strain evidence="1 2">L51</strain>
    </source>
</reference>